<protein>
    <submittedName>
        <fullName evidence="2">Divergent AAA domain family</fullName>
    </submittedName>
</protein>
<evidence type="ECO:0000313" key="2">
    <source>
        <dbReference type="EMBL" id="EAY29671.1"/>
    </source>
</evidence>
<dbReference type="Proteomes" id="UP000004095">
    <property type="component" value="Unassembled WGS sequence"/>
</dbReference>
<evidence type="ECO:0000313" key="3">
    <source>
        <dbReference type="Proteomes" id="UP000004095"/>
    </source>
</evidence>
<dbReference type="PANTHER" id="PTHR30595:SF6">
    <property type="entry name" value="SCHLAFEN ALBA-2 DOMAIN-CONTAINING PROTEIN"/>
    <property type="match status" value="1"/>
</dbReference>
<dbReference type="InterPro" id="IPR038461">
    <property type="entry name" value="Schlafen_AlbA_2_dom_sf"/>
</dbReference>
<proteinExistence type="predicted"/>
<evidence type="ECO:0000259" key="1">
    <source>
        <dbReference type="Pfam" id="PF04326"/>
    </source>
</evidence>
<dbReference type="PANTHER" id="PTHR30595">
    <property type="entry name" value="GLPR-RELATED TRANSCRIPTIONAL REPRESSOR"/>
    <property type="match status" value="1"/>
</dbReference>
<dbReference type="Gene3D" id="3.30.950.30">
    <property type="entry name" value="Schlafen, AAA domain"/>
    <property type="match status" value="1"/>
</dbReference>
<reference evidence="2 3" key="1">
    <citation type="submission" date="2007-01" db="EMBL/GenBank/DDBJ databases">
        <authorList>
            <person name="Haygood M."/>
            <person name="Podell S."/>
            <person name="Anderson C."/>
            <person name="Hopkinson B."/>
            <person name="Roe K."/>
            <person name="Barbeau K."/>
            <person name="Gaasterland T."/>
            <person name="Ferriera S."/>
            <person name="Johnson J."/>
            <person name="Kravitz S."/>
            <person name="Beeson K."/>
            <person name="Sutton G."/>
            <person name="Rogers Y.-H."/>
            <person name="Friedman R."/>
            <person name="Frazier M."/>
            <person name="Venter J.C."/>
        </authorList>
    </citation>
    <scope>NUCLEOTIDE SEQUENCE [LARGE SCALE GENOMIC DNA]</scope>
    <source>
        <strain evidence="2 3">ATCC 23134</strain>
    </source>
</reference>
<dbReference type="RefSeq" id="WP_002696166.1">
    <property type="nucleotide sequence ID" value="NZ_AAWS01000010.1"/>
</dbReference>
<name>A1ZJD5_MICM2</name>
<feature type="domain" description="Schlafen AlbA-2" evidence="1">
    <location>
        <begin position="48"/>
        <end position="156"/>
    </location>
</feature>
<dbReference type="Pfam" id="PF04326">
    <property type="entry name" value="SLFN_AlbA_2"/>
    <property type="match status" value="1"/>
</dbReference>
<gene>
    <name evidence="2" type="ORF">M23134_00555</name>
</gene>
<accession>A1ZJD5</accession>
<keyword evidence="3" id="KW-1185">Reference proteome</keyword>
<dbReference type="EMBL" id="AAWS01000010">
    <property type="protein sequence ID" value="EAY29671.1"/>
    <property type="molecule type" value="Genomic_DNA"/>
</dbReference>
<comment type="caution">
    <text evidence="2">The sequence shown here is derived from an EMBL/GenBank/DDBJ whole genome shotgun (WGS) entry which is preliminary data.</text>
</comment>
<dbReference type="OrthoDB" id="9810282at2"/>
<dbReference type="eggNOG" id="COG2865">
    <property type="taxonomic scope" value="Bacteria"/>
</dbReference>
<dbReference type="AlphaFoldDB" id="A1ZJD5"/>
<sequence>MFNKPISDITFEDVYQLVNTRKTPSNRYLEYQIPAIDAVSYLENISSFELYLAQNTSAFANSAGGWLIIGVNEEQLQVTGIDKEINKQPIKEWIAQTILLHVDVQPTYDIVTIDIPDSETNQAVVVMHIPESADKPHMVVPENKYFLRRNTEIKPASHQELKEMFAHSQHRASALDDFLYKRNLWDETHPKFGYNINSSKLHNLINRAKKPFILFSLIPKAPKVEKIPFGVKEFKEWLKRNARNYKPSERSKLFSTYDIDTSLHGLTLKNIKNRHELTSYFEILNNGYIESGMSQHVAYEERAKHREEQIGIINLTNIVGYQMMLLDFSRNFFDMANYHDEVSLQLSFVNVLHYTLSGFHSKYFNSRLYYFYDEYQNKYDPNFKLIEKFYPQQLTDDDILQIAKKNAEKICRAFGLEQDMAFFEDKIDLTNFSYFDL</sequence>
<organism evidence="2 3">
    <name type="scientific">Microscilla marina ATCC 23134</name>
    <dbReference type="NCBI Taxonomy" id="313606"/>
    <lineage>
        <taxon>Bacteria</taxon>
        <taxon>Pseudomonadati</taxon>
        <taxon>Bacteroidota</taxon>
        <taxon>Cytophagia</taxon>
        <taxon>Cytophagales</taxon>
        <taxon>Microscillaceae</taxon>
        <taxon>Microscilla</taxon>
    </lineage>
</organism>
<dbReference type="InterPro" id="IPR007421">
    <property type="entry name" value="Schlafen_AlbA_2_dom"/>
</dbReference>